<feature type="domain" description="EF-hand" evidence="6">
    <location>
        <begin position="134"/>
        <end position="169"/>
    </location>
</feature>
<evidence type="ECO:0000259" key="6">
    <source>
        <dbReference type="PROSITE" id="PS50222"/>
    </source>
</evidence>
<evidence type="ECO:0000256" key="3">
    <source>
        <dbReference type="ARBA" id="ARBA00022737"/>
    </source>
</evidence>
<dbReference type="InterPro" id="IPR011992">
    <property type="entry name" value="EF-hand-dom_pair"/>
</dbReference>
<dbReference type="FunFam" id="1.10.238.10:FF:000089">
    <property type="entry name" value="calmodulin-like protein 3"/>
    <property type="match status" value="1"/>
</dbReference>
<dbReference type="AlphaFoldDB" id="A0A833VYP4"/>
<keyword evidence="3" id="KW-0677">Repeat</keyword>
<evidence type="ECO:0000256" key="2">
    <source>
        <dbReference type="ARBA" id="ARBA00022723"/>
    </source>
</evidence>
<evidence type="ECO:0000256" key="4">
    <source>
        <dbReference type="ARBA" id="ARBA00022837"/>
    </source>
</evidence>
<dbReference type="Proteomes" id="UP000623129">
    <property type="component" value="Unassembled WGS sequence"/>
</dbReference>
<proteinExistence type="predicted"/>
<feature type="domain" description="EF-hand" evidence="6">
    <location>
        <begin position="172"/>
        <end position="205"/>
    </location>
</feature>
<keyword evidence="4" id="KW-0106">Calcium</keyword>
<dbReference type="Pfam" id="PF13499">
    <property type="entry name" value="EF-hand_7"/>
    <property type="match status" value="1"/>
</dbReference>
<sequence>MGRFPVFDLIPCCSYSVLPCYLLHLSKYALCCSLKTARLCCMYSLLIDYYGYINNHHHSSYNNINDEEGEGEGEKEEEENALPNCEKHDTKDELTYDNINTVMSSLGVEGWKDIQKHDKELIQEAHKLLDSKNASLEELKEAFYVFDRNEDGFITAFELWSVLRRLGLKEGMKYEDCEEMIRVYDKNGDGRICFNEFKNMMEQAL</sequence>
<comment type="caution">
    <text evidence="7">The sequence shown here is derived from an EMBL/GenBank/DDBJ whole genome shotgun (WGS) entry which is preliminary data.</text>
</comment>
<accession>A0A833VYP4</accession>
<gene>
    <name evidence="7" type="ORF">FCM35_KLT18311</name>
</gene>
<feature type="region of interest" description="Disordered" evidence="5">
    <location>
        <begin position="63"/>
        <end position="82"/>
    </location>
</feature>
<keyword evidence="2" id="KW-0479">Metal-binding</keyword>
<reference evidence="7" key="1">
    <citation type="submission" date="2020-01" db="EMBL/GenBank/DDBJ databases">
        <title>Genome sequence of Kobresia littledalei, the first chromosome-level genome in the family Cyperaceae.</title>
        <authorList>
            <person name="Qu G."/>
        </authorList>
    </citation>
    <scope>NUCLEOTIDE SEQUENCE</scope>
    <source>
        <strain evidence="7">C.B.Clarke</strain>
        <tissue evidence="7">Leaf</tissue>
    </source>
</reference>
<evidence type="ECO:0000256" key="1">
    <source>
        <dbReference type="ARBA" id="ARBA00003291"/>
    </source>
</evidence>
<evidence type="ECO:0000256" key="5">
    <source>
        <dbReference type="SAM" id="MobiDB-lite"/>
    </source>
</evidence>
<feature type="compositionally biased region" description="Acidic residues" evidence="5">
    <location>
        <begin position="65"/>
        <end position="80"/>
    </location>
</feature>
<evidence type="ECO:0000313" key="8">
    <source>
        <dbReference type="Proteomes" id="UP000623129"/>
    </source>
</evidence>
<organism evidence="7 8">
    <name type="scientific">Carex littledalei</name>
    <dbReference type="NCBI Taxonomy" id="544730"/>
    <lineage>
        <taxon>Eukaryota</taxon>
        <taxon>Viridiplantae</taxon>
        <taxon>Streptophyta</taxon>
        <taxon>Embryophyta</taxon>
        <taxon>Tracheophyta</taxon>
        <taxon>Spermatophyta</taxon>
        <taxon>Magnoliopsida</taxon>
        <taxon>Liliopsida</taxon>
        <taxon>Poales</taxon>
        <taxon>Cyperaceae</taxon>
        <taxon>Cyperoideae</taxon>
        <taxon>Cariceae</taxon>
        <taxon>Carex</taxon>
        <taxon>Carex subgen. Euthyceras</taxon>
    </lineage>
</organism>
<dbReference type="InterPro" id="IPR002048">
    <property type="entry name" value="EF_hand_dom"/>
</dbReference>
<name>A0A833VYP4_9POAL</name>
<dbReference type="InterPro" id="IPR039647">
    <property type="entry name" value="EF_hand_pair_protein_CML-like"/>
</dbReference>
<dbReference type="GO" id="GO:0005509">
    <property type="term" value="F:calcium ion binding"/>
    <property type="evidence" value="ECO:0007669"/>
    <property type="project" value="InterPro"/>
</dbReference>
<comment type="function">
    <text evidence="1">Potential calcium sensor.</text>
</comment>
<protein>
    <submittedName>
        <fullName evidence="7">Putative calcium-binding protein CML45</fullName>
    </submittedName>
</protein>
<dbReference type="SUPFAM" id="SSF47473">
    <property type="entry name" value="EF-hand"/>
    <property type="match status" value="1"/>
</dbReference>
<dbReference type="PANTHER" id="PTHR10891">
    <property type="entry name" value="EF-HAND CALCIUM-BINDING DOMAIN CONTAINING PROTEIN"/>
    <property type="match status" value="1"/>
</dbReference>
<dbReference type="CDD" id="cd00051">
    <property type="entry name" value="EFh"/>
    <property type="match status" value="1"/>
</dbReference>
<dbReference type="InterPro" id="IPR018247">
    <property type="entry name" value="EF_Hand_1_Ca_BS"/>
</dbReference>
<evidence type="ECO:0000313" key="7">
    <source>
        <dbReference type="EMBL" id="KAF3337724.1"/>
    </source>
</evidence>
<dbReference type="PROSITE" id="PS00018">
    <property type="entry name" value="EF_HAND_1"/>
    <property type="match status" value="2"/>
</dbReference>
<dbReference type="OrthoDB" id="26525at2759"/>
<dbReference type="PROSITE" id="PS50222">
    <property type="entry name" value="EF_HAND_2"/>
    <property type="match status" value="2"/>
</dbReference>
<dbReference type="SMART" id="SM00054">
    <property type="entry name" value="EFh"/>
    <property type="match status" value="2"/>
</dbReference>
<keyword evidence="8" id="KW-1185">Reference proteome</keyword>
<dbReference type="EMBL" id="SWLB01000006">
    <property type="protein sequence ID" value="KAF3337724.1"/>
    <property type="molecule type" value="Genomic_DNA"/>
</dbReference>
<dbReference type="Gene3D" id="1.10.238.10">
    <property type="entry name" value="EF-hand"/>
    <property type="match status" value="1"/>
</dbReference>